<name>A0A3Q9FTN4_9BACT</name>
<dbReference type="OrthoDB" id="9773828at2"/>
<organism evidence="2 3">
    <name type="scientific">Flammeovirga pectinis</name>
    <dbReference type="NCBI Taxonomy" id="2494373"/>
    <lineage>
        <taxon>Bacteria</taxon>
        <taxon>Pseudomonadati</taxon>
        <taxon>Bacteroidota</taxon>
        <taxon>Cytophagia</taxon>
        <taxon>Cytophagales</taxon>
        <taxon>Flammeovirgaceae</taxon>
        <taxon>Flammeovirga</taxon>
    </lineage>
</organism>
<dbReference type="InterPro" id="IPR036812">
    <property type="entry name" value="NAD(P)_OxRdtase_dom_sf"/>
</dbReference>
<dbReference type="PRINTS" id="PR00069">
    <property type="entry name" value="ALDKETRDTASE"/>
</dbReference>
<keyword evidence="3" id="KW-1185">Reference proteome</keyword>
<dbReference type="GO" id="GO:0005829">
    <property type="term" value="C:cytosol"/>
    <property type="evidence" value="ECO:0007669"/>
    <property type="project" value="TreeGrafter"/>
</dbReference>
<dbReference type="RefSeq" id="WP_126617994.1">
    <property type="nucleotide sequence ID" value="NZ_CP034562.1"/>
</dbReference>
<dbReference type="GO" id="GO:0016491">
    <property type="term" value="F:oxidoreductase activity"/>
    <property type="evidence" value="ECO:0007669"/>
    <property type="project" value="InterPro"/>
</dbReference>
<dbReference type="SUPFAM" id="SSF51430">
    <property type="entry name" value="NAD(P)-linked oxidoreductase"/>
    <property type="match status" value="1"/>
</dbReference>
<accession>A0A3Q9FTN4</accession>
<dbReference type="KEGG" id="fll:EI427_19775"/>
<dbReference type="Gene3D" id="3.20.20.100">
    <property type="entry name" value="NADP-dependent oxidoreductase domain"/>
    <property type="match status" value="1"/>
</dbReference>
<dbReference type="PANTHER" id="PTHR43364">
    <property type="entry name" value="NADH-SPECIFIC METHYLGLYOXAL REDUCTASE-RELATED"/>
    <property type="match status" value="1"/>
</dbReference>
<dbReference type="InterPro" id="IPR050523">
    <property type="entry name" value="AKR_Detox_Biosynth"/>
</dbReference>
<evidence type="ECO:0000259" key="1">
    <source>
        <dbReference type="Pfam" id="PF00248"/>
    </source>
</evidence>
<dbReference type="InterPro" id="IPR023210">
    <property type="entry name" value="NADP_OxRdtase_dom"/>
</dbReference>
<proteinExistence type="predicted"/>
<dbReference type="PANTHER" id="PTHR43364:SF1">
    <property type="entry name" value="OXIDOREDUCTASE YDHF"/>
    <property type="match status" value="1"/>
</dbReference>
<protein>
    <submittedName>
        <fullName evidence="2">Oxidoreductase</fullName>
    </submittedName>
</protein>
<dbReference type="Proteomes" id="UP000267268">
    <property type="component" value="Chromosome 1"/>
</dbReference>
<reference evidence="2 3" key="1">
    <citation type="submission" date="2018-12" db="EMBL/GenBank/DDBJ databases">
        <title>Flammeovirga pectinis sp. nov., isolated from the gut of the Korean scallop, Patinopecten yessoensis.</title>
        <authorList>
            <person name="Bae J.-W."/>
            <person name="Jeong Y.-S."/>
            <person name="Kang W."/>
        </authorList>
    </citation>
    <scope>NUCLEOTIDE SEQUENCE [LARGE SCALE GENOMIC DNA]</scope>
    <source>
        <strain evidence="2 3">L12M1</strain>
    </source>
</reference>
<sequence length="288" mass="31821">MSTELSKIVTGVWNWGNLSTQEINSLIHQSIDAGITSFDHADIYGGYTIESKFGEAVKLSPEVKAKMQVITKCGIKLTTDNRPSHSIKSYDSSKKHIIASAENSLKELHIDVIDYLLIHRPDPLLNPTEVVDAFQTLKDQGKVKAFGVSNFLPHQVNALNKFTPLSINQIEISPLQTNALFDGSLDNCIEHGIKPMAWSPLGNGKIFSGESDHNIYLRKVIQEVGVKYGLAIDQTIFAWHLTHPAGITPVLGTTKGSRIKTAAEVLSTKLEREDWFRILEASLGHEVP</sequence>
<dbReference type="AlphaFoldDB" id="A0A3Q9FTN4"/>
<dbReference type="Pfam" id="PF00248">
    <property type="entry name" value="Aldo_ket_red"/>
    <property type="match status" value="1"/>
</dbReference>
<dbReference type="CDD" id="cd19092">
    <property type="entry name" value="AKR_BsYcsN_EcYdhF-like"/>
    <property type="match status" value="1"/>
</dbReference>
<gene>
    <name evidence="2" type="ORF">EI427_19775</name>
</gene>
<evidence type="ECO:0000313" key="2">
    <source>
        <dbReference type="EMBL" id="AZQ64371.1"/>
    </source>
</evidence>
<dbReference type="EMBL" id="CP034562">
    <property type="protein sequence ID" value="AZQ64371.1"/>
    <property type="molecule type" value="Genomic_DNA"/>
</dbReference>
<feature type="domain" description="NADP-dependent oxidoreductase" evidence="1">
    <location>
        <begin position="7"/>
        <end position="279"/>
    </location>
</feature>
<dbReference type="InterPro" id="IPR020471">
    <property type="entry name" value="AKR"/>
</dbReference>
<evidence type="ECO:0000313" key="3">
    <source>
        <dbReference type="Proteomes" id="UP000267268"/>
    </source>
</evidence>